<feature type="region of interest" description="Disordered" evidence="1">
    <location>
        <begin position="77"/>
        <end position="160"/>
    </location>
</feature>
<sequence>MEANYVISRDQARPIRRCLTNSNVKIRSNNESRTLMTIAGINNLLIRHWDSIERAVKYLINDEDMLGNVFNVDDNDAYDDDQIDGNYGEGQDEGNVGEENSDVAAAECEDDKDDENEEDDEDGRFFSSYGVAGENYNVGADDDDDEGEEAADKEGDDVEEDDRKKILITMMERAVMEAIQNVIWSINVKYKQQSKRFLTPKKRHHRTNKQHIPTKTPTGNQQRHRLRHQHHHVIQDYFRYFSYASEVDERFVADHDDDVGSRIASIQNDIADYVNDDYGESTQNISENYDYDDHDGKKIGLN</sequence>
<dbReference type="AlphaFoldDB" id="T1ENY1"/>
<proteinExistence type="predicted"/>
<dbReference type="EMBL" id="KB095811">
    <property type="protein sequence ID" value="ESO12781.1"/>
    <property type="molecule type" value="Genomic_DNA"/>
</dbReference>
<protein>
    <submittedName>
        <fullName evidence="2 3">Uncharacterized protein</fullName>
    </submittedName>
</protein>
<dbReference type="KEGG" id="hro:HELRODRAFT_159366"/>
<evidence type="ECO:0000313" key="4">
    <source>
        <dbReference type="Proteomes" id="UP000015101"/>
    </source>
</evidence>
<name>T1ENY1_HELRO</name>
<evidence type="ECO:0000313" key="2">
    <source>
        <dbReference type="EMBL" id="ESO12781.1"/>
    </source>
</evidence>
<dbReference type="EnsemblMetazoa" id="HelroT159366">
    <property type="protein sequence ID" value="HelroP159366"/>
    <property type="gene ID" value="HelroG159366"/>
</dbReference>
<reference evidence="4" key="1">
    <citation type="submission" date="2012-12" db="EMBL/GenBank/DDBJ databases">
        <authorList>
            <person name="Hellsten U."/>
            <person name="Grimwood J."/>
            <person name="Chapman J.A."/>
            <person name="Shapiro H."/>
            <person name="Aerts A."/>
            <person name="Otillar R.P."/>
            <person name="Terry A.Y."/>
            <person name="Boore J.L."/>
            <person name="Simakov O."/>
            <person name="Marletaz F."/>
            <person name="Cho S.-J."/>
            <person name="Edsinger-Gonzales E."/>
            <person name="Havlak P."/>
            <person name="Kuo D.-H."/>
            <person name="Larsson T."/>
            <person name="Lv J."/>
            <person name="Arendt D."/>
            <person name="Savage R."/>
            <person name="Osoegawa K."/>
            <person name="de Jong P."/>
            <person name="Lindberg D.R."/>
            <person name="Seaver E.C."/>
            <person name="Weisblat D.A."/>
            <person name="Putnam N.H."/>
            <person name="Grigoriev I.V."/>
            <person name="Rokhsar D.S."/>
        </authorList>
    </citation>
    <scope>NUCLEOTIDE SEQUENCE</scope>
</reference>
<dbReference type="CTD" id="20198281"/>
<dbReference type="GeneID" id="20198281"/>
<organism evidence="3 4">
    <name type="scientific">Helobdella robusta</name>
    <name type="common">Californian leech</name>
    <dbReference type="NCBI Taxonomy" id="6412"/>
    <lineage>
        <taxon>Eukaryota</taxon>
        <taxon>Metazoa</taxon>
        <taxon>Spiralia</taxon>
        <taxon>Lophotrochozoa</taxon>
        <taxon>Annelida</taxon>
        <taxon>Clitellata</taxon>
        <taxon>Hirudinea</taxon>
        <taxon>Rhynchobdellida</taxon>
        <taxon>Glossiphoniidae</taxon>
        <taxon>Helobdella</taxon>
    </lineage>
</organism>
<dbReference type="EMBL" id="AMQM01000236">
    <property type="status" value="NOT_ANNOTATED_CDS"/>
    <property type="molecule type" value="Genomic_DNA"/>
</dbReference>
<dbReference type="RefSeq" id="XP_009009501.1">
    <property type="nucleotide sequence ID" value="XM_009011253.1"/>
</dbReference>
<dbReference type="HOGENOM" id="CLU_922213_0_0_1"/>
<evidence type="ECO:0000313" key="3">
    <source>
        <dbReference type="EnsemblMetazoa" id="HelroP159366"/>
    </source>
</evidence>
<feature type="region of interest" description="Disordered" evidence="1">
    <location>
        <begin position="277"/>
        <end position="302"/>
    </location>
</feature>
<dbReference type="Proteomes" id="UP000015101">
    <property type="component" value="Unassembled WGS sequence"/>
</dbReference>
<feature type="compositionally biased region" description="Acidic residues" evidence="1">
    <location>
        <begin position="90"/>
        <end position="122"/>
    </location>
</feature>
<dbReference type="InParanoid" id="T1ENY1"/>
<accession>T1ENY1</accession>
<keyword evidence="4" id="KW-1185">Reference proteome</keyword>
<evidence type="ECO:0000256" key="1">
    <source>
        <dbReference type="SAM" id="MobiDB-lite"/>
    </source>
</evidence>
<reference evidence="3" key="3">
    <citation type="submission" date="2015-06" db="UniProtKB">
        <authorList>
            <consortium name="EnsemblMetazoa"/>
        </authorList>
    </citation>
    <scope>IDENTIFICATION</scope>
</reference>
<feature type="region of interest" description="Disordered" evidence="1">
    <location>
        <begin position="201"/>
        <end position="223"/>
    </location>
</feature>
<feature type="compositionally biased region" description="Polar residues" evidence="1">
    <location>
        <begin position="210"/>
        <end position="220"/>
    </location>
</feature>
<reference evidence="2 4" key="2">
    <citation type="journal article" date="2013" name="Nature">
        <title>Insights into bilaterian evolution from three spiralian genomes.</title>
        <authorList>
            <person name="Simakov O."/>
            <person name="Marletaz F."/>
            <person name="Cho S.J."/>
            <person name="Edsinger-Gonzales E."/>
            <person name="Havlak P."/>
            <person name="Hellsten U."/>
            <person name="Kuo D.H."/>
            <person name="Larsson T."/>
            <person name="Lv J."/>
            <person name="Arendt D."/>
            <person name="Savage R."/>
            <person name="Osoegawa K."/>
            <person name="de Jong P."/>
            <person name="Grimwood J."/>
            <person name="Chapman J.A."/>
            <person name="Shapiro H."/>
            <person name="Aerts A."/>
            <person name="Otillar R.P."/>
            <person name="Terry A.Y."/>
            <person name="Boore J.L."/>
            <person name="Grigoriev I.V."/>
            <person name="Lindberg D.R."/>
            <person name="Seaver E.C."/>
            <person name="Weisblat D.A."/>
            <person name="Putnam N.H."/>
            <person name="Rokhsar D.S."/>
        </authorList>
    </citation>
    <scope>NUCLEOTIDE SEQUENCE</scope>
</reference>
<gene>
    <name evidence="3" type="primary">20198281</name>
    <name evidence="2" type="ORF">HELRODRAFT_159366</name>
</gene>
<feature type="compositionally biased region" description="Acidic residues" evidence="1">
    <location>
        <begin position="140"/>
        <end position="160"/>
    </location>
</feature>